<organism evidence="1 2">
    <name type="scientific">Mucilaginibacter pineti</name>
    <dbReference type="NCBI Taxonomy" id="1391627"/>
    <lineage>
        <taxon>Bacteria</taxon>
        <taxon>Pseudomonadati</taxon>
        <taxon>Bacteroidota</taxon>
        <taxon>Sphingobacteriia</taxon>
        <taxon>Sphingobacteriales</taxon>
        <taxon>Sphingobacteriaceae</taxon>
        <taxon>Mucilaginibacter</taxon>
    </lineage>
</organism>
<sequence>MKKINHYFGVVLVALLLVLCMGACKKNDYLTDGGLAKAVSPFSTYDYLKNNKYHQFDTLLTLIDFYKLKDDINNAKTFFAPPDMAINALMKTITIKRVVDGATLSSPITTLQQLTDSVSANLFKQYIFNKTITLDGATTTAVSYTNEAGSLAPCAIKKVIGTSSVYLSSSNLTYSYYTLEYVKVNGLIDGSSGPVSGDLVDALLPCQTTGIQTSTGTTLHVLANFAVLKKL</sequence>
<dbReference type="SUPFAM" id="SSF82153">
    <property type="entry name" value="FAS1 domain"/>
    <property type="match status" value="1"/>
</dbReference>
<name>A0A1G6ZNH5_9SPHI</name>
<dbReference type="Proteomes" id="UP000199072">
    <property type="component" value="Unassembled WGS sequence"/>
</dbReference>
<accession>A0A1G6ZNH5</accession>
<dbReference type="STRING" id="1391627.SAMN05216464_103436"/>
<evidence type="ECO:0000313" key="1">
    <source>
        <dbReference type="EMBL" id="SDE04218.1"/>
    </source>
</evidence>
<dbReference type="EMBL" id="FNAI01000003">
    <property type="protein sequence ID" value="SDE04218.1"/>
    <property type="molecule type" value="Genomic_DNA"/>
</dbReference>
<reference evidence="1 2" key="1">
    <citation type="submission" date="2016-10" db="EMBL/GenBank/DDBJ databases">
        <authorList>
            <person name="de Groot N.N."/>
        </authorList>
    </citation>
    <scope>NUCLEOTIDE SEQUENCE [LARGE SCALE GENOMIC DNA]</scope>
    <source>
        <strain evidence="1 2">47C3B</strain>
    </source>
</reference>
<dbReference type="OrthoDB" id="655802at2"/>
<gene>
    <name evidence="1" type="ORF">SAMN05216464_103436</name>
</gene>
<dbReference type="RefSeq" id="WP_091148584.1">
    <property type="nucleotide sequence ID" value="NZ_FNAI01000003.1"/>
</dbReference>
<dbReference type="AlphaFoldDB" id="A0A1G6ZNH5"/>
<evidence type="ECO:0000313" key="2">
    <source>
        <dbReference type="Proteomes" id="UP000199072"/>
    </source>
</evidence>
<proteinExistence type="predicted"/>
<evidence type="ECO:0008006" key="3">
    <source>
        <dbReference type="Google" id="ProtNLM"/>
    </source>
</evidence>
<dbReference type="InterPro" id="IPR036378">
    <property type="entry name" value="FAS1_dom_sf"/>
</dbReference>
<keyword evidence="2" id="KW-1185">Reference proteome</keyword>
<protein>
    <recommendedName>
        <fullName evidence="3">Fasciclin domain-containing protein</fullName>
    </recommendedName>
</protein>